<comment type="caution">
    <text evidence="2">The sequence shown here is derived from an EMBL/GenBank/DDBJ whole genome shotgun (WGS) entry which is preliminary data.</text>
</comment>
<reference evidence="2 3" key="1">
    <citation type="journal article" date="2019" name="Int. J. Syst. Evol. Microbiol.">
        <title>The Global Catalogue of Microorganisms (GCM) 10K type strain sequencing project: providing services to taxonomists for standard genome sequencing and annotation.</title>
        <authorList>
            <consortium name="The Broad Institute Genomics Platform"/>
            <consortium name="The Broad Institute Genome Sequencing Center for Infectious Disease"/>
            <person name="Wu L."/>
            <person name="Ma J."/>
        </authorList>
    </citation>
    <scope>NUCLEOTIDE SEQUENCE [LARGE SCALE GENOMIC DNA]</scope>
    <source>
        <strain evidence="2 3">CGMCC 1.12285</strain>
    </source>
</reference>
<proteinExistence type="predicted"/>
<organism evidence="2 3">
    <name type="scientific">Halolamina salina</name>
    <dbReference type="NCBI Taxonomy" id="1220023"/>
    <lineage>
        <taxon>Archaea</taxon>
        <taxon>Methanobacteriati</taxon>
        <taxon>Methanobacteriota</taxon>
        <taxon>Stenosarchaea group</taxon>
        <taxon>Halobacteria</taxon>
        <taxon>Halobacteriales</taxon>
        <taxon>Haloferacaceae</taxon>
    </lineage>
</organism>
<dbReference type="RefSeq" id="WP_379730371.1">
    <property type="nucleotide sequence ID" value="NZ_JBHSWZ010000002.1"/>
</dbReference>
<evidence type="ECO:0000313" key="2">
    <source>
        <dbReference type="EMBL" id="MFD1527703.1"/>
    </source>
</evidence>
<dbReference type="EMBL" id="JBHUDH010000254">
    <property type="protein sequence ID" value="MFD1527703.1"/>
    <property type="molecule type" value="Genomic_DNA"/>
</dbReference>
<sequence length="150" mass="17048">MADVRIHYRKTDIYERLVDEEGIFDSYVDLFVFAACRGYAEGERDQSDYKGDAEMLWMHFGNKDFHRAAAACIAYQTTNDPNSLMDHEEQLDILAQYASAGADILQDDYGEVKGSPLNSLLNDVKQYEPDSDEEEGGVSALEKLRKDMNM</sequence>
<evidence type="ECO:0000313" key="3">
    <source>
        <dbReference type="Proteomes" id="UP001597111"/>
    </source>
</evidence>
<dbReference type="Proteomes" id="UP001597111">
    <property type="component" value="Unassembled WGS sequence"/>
</dbReference>
<protein>
    <submittedName>
        <fullName evidence="2">Uncharacterized protein</fullName>
    </submittedName>
</protein>
<name>A0ABD6BB51_9EURY</name>
<keyword evidence="3" id="KW-1185">Reference proteome</keyword>
<dbReference type="AlphaFoldDB" id="A0ABD6BB51"/>
<feature type="region of interest" description="Disordered" evidence="1">
    <location>
        <begin position="127"/>
        <end position="150"/>
    </location>
</feature>
<gene>
    <name evidence="2" type="ORF">ACFR9S_15595</name>
</gene>
<evidence type="ECO:0000256" key="1">
    <source>
        <dbReference type="SAM" id="MobiDB-lite"/>
    </source>
</evidence>
<accession>A0ABD6BB51</accession>